<keyword evidence="1" id="KW-0560">Oxidoreductase</keyword>
<dbReference type="OrthoDB" id="298012at2759"/>
<dbReference type="STRING" id="356882.A0A423VCB0"/>
<evidence type="ECO:0000256" key="2">
    <source>
        <dbReference type="ARBA" id="ARBA00023027"/>
    </source>
</evidence>
<comment type="caution">
    <text evidence="4">The sequence shown here is derived from an EMBL/GenBank/DDBJ whole genome shotgun (WGS) entry which is preliminary data.</text>
</comment>
<keyword evidence="5" id="KW-1185">Reference proteome</keyword>
<gene>
    <name evidence="4" type="ORF">VMCG_10387</name>
</gene>
<evidence type="ECO:0000313" key="5">
    <source>
        <dbReference type="Proteomes" id="UP000283895"/>
    </source>
</evidence>
<dbReference type="EMBL" id="LKEA01000078">
    <property type="protein sequence ID" value="ROV88551.1"/>
    <property type="molecule type" value="Genomic_DNA"/>
</dbReference>
<evidence type="ECO:0000259" key="3">
    <source>
        <dbReference type="Pfam" id="PF02826"/>
    </source>
</evidence>
<dbReference type="PANTHER" id="PTHR43333:SF1">
    <property type="entry name" value="D-ISOMER SPECIFIC 2-HYDROXYACID DEHYDROGENASE NAD-BINDING DOMAIN-CONTAINING PROTEIN"/>
    <property type="match status" value="1"/>
</dbReference>
<keyword evidence="2" id="KW-0520">NAD</keyword>
<evidence type="ECO:0000313" key="4">
    <source>
        <dbReference type="EMBL" id="ROV88551.1"/>
    </source>
</evidence>
<sequence>MTPASDTSSNLSGDILLAFFLERPEEQWAHRLETKYPGLEVRWALLVEDNRLIEPEQQPPELWDGVTILMIPSLAPPAKLLKSVRFVQSGSSGLDRWHGHPAFKDPNVVFANARGVTGPQIAEWVMGTWLAHGHRLYQYHDLKTKGEWEQWSGAQRVEDSPGQRVSMRLTVANSGILGYGAIGRQVGRLAKALGMEVYAYTRSERSTPESRRDLDYVVPGTGDPEGMIPARWFHGESKESLGEFLSQDLDMLVISLPLSETNGNLISHEEFEILARKKTFISNIARGPLINTQALIDALEKGHIRGAALDVTDPEPLPQGHPLWGAPNVFISPHVSWQSKKFYDRILEILDINLGRLNERKLPINLVARKFAPGNDGNKL</sequence>
<evidence type="ECO:0000256" key="1">
    <source>
        <dbReference type="ARBA" id="ARBA00023002"/>
    </source>
</evidence>
<feature type="domain" description="D-isomer specific 2-hydroxyacid dehydrogenase NAD-binding" evidence="3">
    <location>
        <begin position="237"/>
        <end position="336"/>
    </location>
</feature>
<reference evidence="4 5" key="1">
    <citation type="submission" date="2015-09" db="EMBL/GenBank/DDBJ databases">
        <title>Host preference determinants of Valsa canker pathogens revealed by comparative genomics.</title>
        <authorList>
            <person name="Yin Z."/>
            <person name="Huang L."/>
        </authorList>
    </citation>
    <scope>NUCLEOTIDE SEQUENCE [LARGE SCALE GENOMIC DNA]</scope>
    <source>
        <strain evidence="4 5">03-1</strain>
    </source>
</reference>
<name>A0A423VCB0_9PEZI</name>
<dbReference type="GO" id="GO:0051287">
    <property type="term" value="F:NAD binding"/>
    <property type="evidence" value="ECO:0007669"/>
    <property type="project" value="InterPro"/>
</dbReference>
<dbReference type="PANTHER" id="PTHR43333">
    <property type="entry name" value="2-HACID_DH_C DOMAIN-CONTAINING PROTEIN"/>
    <property type="match status" value="1"/>
</dbReference>
<organism evidence="4 5">
    <name type="scientific">Cytospora schulzeri</name>
    <dbReference type="NCBI Taxonomy" id="448051"/>
    <lineage>
        <taxon>Eukaryota</taxon>
        <taxon>Fungi</taxon>
        <taxon>Dikarya</taxon>
        <taxon>Ascomycota</taxon>
        <taxon>Pezizomycotina</taxon>
        <taxon>Sordariomycetes</taxon>
        <taxon>Sordariomycetidae</taxon>
        <taxon>Diaporthales</taxon>
        <taxon>Cytosporaceae</taxon>
        <taxon>Cytospora</taxon>
    </lineage>
</organism>
<accession>A0A423VCB0</accession>
<protein>
    <recommendedName>
        <fullName evidence="3">D-isomer specific 2-hydroxyacid dehydrogenase NAD-binding domain-containing protein</fullName>
    </recommendedName>
</protein>
<dbReference type="Proteomes" id="UP000283895">
    <property type="component" value="Unassembled WGS sequence"/>
</dbReference>
<dbReference type="Gene3D" id="3.40.50.720">
    <property type="entry name" value="NAD(P)-binding Rossmann-like Domain"/>
    <property type="match status" value="2"/>
</dbReference>
<dbReference type="SUPFAM" id="SSF51735">
    <property type="entry name" value="NAD(P)-binding Rossmann-fold domains"/>
    <property type="match status" value="1"/>
</dbReference>
<feature type="domain" description="D-isomer specific 2-hydroxyacid dehydrogenase NAD-binding" evidence="3">
    <location>
        <begin position="128"/>
        <end position="208"/>
    </location>
</feature>
<dbReference type="GO" id="GO:0016491">
    <property type="term" value="F:oxidoreductase activity"/>
    <property type="evidence" value="ECO:0007669"/>
    <property type="project" value="UniProtKB-KW"/>
</dbReference>
<dbReference type="InterPro" id="IPR006140">
    <property type="entry name" value="D-isomer_DH_NAD-bd"/>
</dbReference>
<dbReference type="AlphaFoldDB" id="A0A423VCB0"/>
<proteinExistence type="predicted"/>
<dbReference type="InterPro" id="IPR036291">
    <property type="entry name" value="NAD(P)-bd_dom_sf"/>
</dbReference>
<dbReference type="Pfam" id="PF02826">
    <property type="entry name" value="2-Hacid_dh_C"/>
    <property type="match status" value="2"/>
</dbReference>
<dbReference type="CDD" id="cd12163">
    <property type="entry name" value="2-Hacid_dh_5"/>
    <property type="match status" value="1"/>
</dbReference>